<dbReference type="RefSeq" id="WP_126725128.1">
    <property type="nucleotide sequence ID" value="NZ_RYZH01000015.1"/>
</dbReference>
<dbReference type="Proteomes" id="UP000280296">
    <property type="component" value="Unassembled WGS sequence"/>
</dbReference>
<name>A0A432MLC2_9BACT</name>
<comment type="caution">
    <text evidence="1">The sequence shown here is derived from an EMBL/GenBank/DDBJ whole genome shotgun (WGS) entry which is preliminary data.</text>
</comment>
<organism evidence="1 2">
    <name type="scientific">Tautonia sociabilis</name>
    <dbReference type="NCBI Taxonomy" id="2080755"/>
    <lineage>
        <taxon>Bacteria</taxon>
        <taxon>Pseudomonadati</taxon>
        <taxon>Planctomycetota</taxon>
        <taxon>Planctomycetia</taxon>
        <taxon>Isosphaerales</taxon>
        <taxon>Isosphaeraceae</taxon>
        <taxon>Tautonia</taxon>
    </lineage>
</organism>
<accession>A0A432MLC2</accession>
<protein>
    <submittedName>
        <fullName evidence="1">Uncharacterized protein</fullName>
    </submittedName>
</protein>
<reference evidence="1 2" key="1">
    <citation type="submission" date="2018-12" db="EMBL/GenBank/DDBJ databases">
        <authorList>
            <person name="Toschakov S.V."/>
        </authorList>
    </citation>
    <scope>NUCLEOTIDE SEQUENCE [LARGE SCALE GENOMIC DNA]</scope>
    <source>
        <strain evidence="1 2">GM2012</strain>
    </source>
</reference>
<evidence type="ECO:0000313" key="1">
    <source>
        <dbReference type="EMBL" id="RUL88007.1"/>
    </source>
</evidence>
<sequence>MYEIGSNYSRDRALADGVLIDVTEIVRDCRAEIPYPTAVSAGLWNHPLIERDPNKVRDAIERGVRSWIDAGRPAAGTFVNPVPMWVQEQPRSLDPELHFLQLTMVVQPCEASVAVVTFLVDDESADFRCPRPPGGALYLM</sequence>
<evidence type="ECO:0000313" key="2">
    <source>
        <dbReference type="Proteomes" id="UP000280296"/>
    </source>
</evidence>
<dbReference type="OrthoDB" id="7428171at2"/>
<keyword evidence="2" id="KW-1185">Reference proteome</keyword>
<reference evidence="1 2" key="2">
    <citation type="submission" date="2019-01" db="EMBL/GenBank/DDBJ databases">
        <title>Tautonia sociabilis, a novel thermotolerant planctomycete of Isosphaeraceae family, isolated from a 4000 m deep subterranean habitat.</title>
        <authorList>
            <person name="Kovaleva O.L."/>
            <person name="Elcheninov A.G."/>
            <person name="Van Heerden E."/>
            <person name="Toshchakov S.V."/>
            <person name="Novikov A."/>
            <person name="Bonch-Osmolovskaya E.A."/>
            <person name="Kublanov I.V."/>
        </authorList>
    </citation>
    <scope>NUCLEOTIDE SEQUENCE [LARGE SCALE GENOMIC DNA]</scope>
    <source>
        <strain evidence="1 2">GM2012</strain>
    </source>
</reference>
<dbReference type="AlphaFoldDB" id="A0A432MLC2"/>
<gene>
    <name evidence="1" type="ORF">TsocGM_09810</name>
</gene>
<dbReference type="EMBL" id="RYZH01000015">
    <property type="protein sequence ID" value="RUL88007.1"/>
    <property type="molecule type" value="Genomic_DNA"/>
</dbReference>
<proteinExistence type="predicted"/>